<sequence>MRRFALLLCLATACAGPSRTSRPGTEPPGTRAGTPDAGAPTGTSAPEPTGPFARELPPLGKHRVDSPERVFTAEVEAAAPPTLARHEGSTRIDIPLGTEAALACFVYERPLDAAGALLAVAKAVGAGPGVTVRRMEPTEVAVVADAPALFLRVDYESSAPGGVAGAGQMKLMVNASRELPLLCAHDEPGYSKTFRRITTDLARSLQVPGRARSPARREEMRVLKLDGRLAGFDWRTSRSVGGDTTRTEATTSLLLPVAGGGLRAEDSTTTTLTDAKNHLVELRHARAEDGALALQVTLRREREPAANPGASGPEGLTVPGTTYRYEGRQGTKALKGTFTSKRGLATEEDVRLVVEKWLLAGGKSEVVLDVYRPAEDVTAPVELTLRRASTANALTLTVGASTAQATVGTGGRLERTEVTRPEGKLTSELVHVQAPGAP</sequence>
<keyword evidence="3" id="KW-1185">Reference proteome</keyword>
<dbReference type="EMBL" id="JABBJJ010000204">
    <property type="protein sequence ID" value="NMO19771.1"/>
    <property type="molecule type" value="Genomic_DNA"/>
</dbReference>
<feature type="region of interest" description="Disordered" evidence="1">
    <location>
        <begin position="16"/>
        <end position="63"/>
    </location>
</feature>
<proteinExistence type="predicted"/>
<protein>
    <submittedName>
        <fullName evidence="2">Uncharacterized protein</fullName>
    </submittedName>
</protein>
<gene>
    <name evidence="2" type="ORF">HG543_33580</name>
</gene>
<accession>A0A848LPZ9</accession>
<evidence type="ECO:0000313" key="2">
    <source>
        <dbReference type="EMBL" id="NMO19771.1"/>
    </source>
</evidence>
<evidence type="ECO:0000313" key="3">
    <source>
        <dbReference type="Proteomes" id="UP000518300"/>
    </source>
</evidence>
<dbReference type="AlphaFoldDB" id="A0A848LPZ9"/>
<dbReference type="Proteomes" id="UP000518300">
    <property type="component" value="Unassembled WGS sequence"/>
</dbReference>
<dbReference type="RefSeq" id="WP_169349011.1">
    <property type="nucleotide sequence ID" value="NZ_JABBJJ010000204.1"/>
</dbReference>
<organism evidence="2 3">
    <name type="scientific">Pyxidicoccus fallax</name>
    <dbReference type="NCBI Taxonomy" id="394095"/>
    <lineage>
        <taxon>Bacteria</taxon>
        <taxon>Pseudomonadati</taxon>
        <taxon>Myxococcota</taxon>
        <taxon>Myxococcia</taxon>
        <taxon>Myxococcales</taxon>
        <taxon>Cystobacterineae</taxon>
        <taxon>Myxococcaceae</taxon>
        <taxon>Pyxidicoccus</taxon>
    </lineage>
</organism>
<evidence type="ECO:0000256" key="1">
    <source>
        <dbReference type="SAM" id="MobiDB-lite"/>
    </source>
</evidence>
<comment type="caution">
    <text evidence="2">The sequence shown here is derived from an EMBL/GenBank/DDBJ whole genome shotgun (WGS) entry which is preliminary data.</text>
</comment>
<reference evidence="2 3" key="1">
    <citation type="submission" date="2020-04" db="EMBL/GenBank/DDBJ databases">
        <title>Draft genome of Pyxidicoccus fallax type strain.</title>
        <authorList>
            <person name="Whitworth D.E."/>
        </authorList>
    </citation>
    <scope>NUCLEOTIDE SEQUENCE [LARGE SCALE GENOMIC DNA]</scope>
    <source>
        <strain evidence="2 3">DSM 14698</strain>
    </source>
</reference>
<name>A0A848LPZ9_9BACT</name>